<keyword evidence="1" id="KW-0732">Signal</keyword>
<evidence type="ECO:0000313" key="2">
    <source>
        <dbReference type="EMBL" id="EOD55436.1"/>
    </source>
</evidence>
<sequence length="312" mass="33656">MRPRISTLLAPLLVLLCWGANAQPADRYLTISTGALTGVYYPVGGALCRLLNEESAQHNLHCSVQSTKGSLANLRDLASNKSQLALVQSDVLYHAVHGTGPFADQQPDASLRTLYRLHRESVALLVGEKSGISSLGDLVGKKVDLGSANGGDRITIMAIIEAMGWQDKDFSGQVTQGPDRLQGLCDGTLDAAFVVAGQPSQVISDLTGRCKARLIAIEDAKIDQLIKGSTYYEHGRIAANLYPGQTISLPTVTVYADLVALDTLPAETVHQLRRVMDARLKQFTRLHPALIDLTQESMRVAHPGSTPCRHAR</sequence>
<dbReference type="OrthoDB" id="9780180at2"/>
<reference evidence="2 3" key="1">
    <citation type="journal article" date="2013" name="Genome Announc.">
        <title>Draft Genome Sequence of Aeromonas molluscorum Strain 848TT, Isolated from Bivalve Molluscs.</title>
        <authorList>
            <person name="Spataro N."/>
            <person name="Farfan M."/>
            <person name="Albarral V."/>
            <person name="Sanglas A."/>
            <person name="Loren J.G."/>
            <person name="Fuste M.C."/>
            <person name="Bosch E."/>
        </authorList>
    </citation>
    <scope>NUCLEOTIDE SEQUENCE [LARGE SCALE GENOMIC DNA]</scope>
    <source>
        <strain evidence="2 3">848</strain>
    </source>
</reference>
<organism evidence="2 3">
    <name type="scientific">Aeromonas molluscorum 848</name>
    <dbReference type="NCBI Taxonomy" id="1268236"/>
    <lineage>
        <taxon>Bacteria</taxon>
        <taxon>Pseudomonadati</taxon>
        <taxon>Pseudomonadota</taxon>
        <taxon>Gammaproteobacteria</taxon>
        <taxon>Aeromonadales</taxon>
        <taxon>Aeromonadaceae</taxon>
        <taxon>Aeromonas</taxon>
    </lineage>
</organism>
<keyword evidence="3" id="KW-1185">Reference proteome</keyword>
<comment type="caution">
    <text evidence="2">The sequence shown here is derived from an EMBL/GenBank/DDBJ whole genome shotgun (WGS) entry which is preliminary data.</text>
</comment>
<feature type="signal peptide" evidence="1">
    <location>
        <begin position="1"/>
        <end position="22"/>
    </location>
</feature>
<dbReference type="Proteomes" id="UP000013526">
    <property type="component" value="Unassembled WGS sequence"/>
</dbReference>
<dbReference type="NCBIfam" id="TIGR02122">
    <property type="entry name" value="TRAP_TAXI"/>
    <property type="match status" value="1"/>
</dbReference>
<dbReference type="Pfam" id="PF16868">
    <property type="entry name" value="NMT1_3"/>
    <property type="match status" value="1"/>
</dbReference>
<evidence type="ECO:0000313" key="3">
    <source>
        <dbReference type="Proteomes" id="UP000013526"/>
    </source>
</evidence>
<gene>
    <name evidence="2" type="ORF">G113_09050</name>
</gene>
<dbReference type="EMBL" id="AQGQ01000046">
    <property type="protein sequence ID" value="EOD55436.1"/>
    <property type="molecule type" value="Genomic_DNA"/>
</dbReference>
<dbReference type="SUPFAM" id="SSF53850">
    <property type="entry name" value="Periplasmic binding protein-like II"/>
    <property type="match status" value="1"/>
</dbReference>
<evidence type="ECO:0000256" key="1">
    <source>
        <dbReference type="SAM" id="SignalP"/>
    </source>
</evidence>
<dbReference type="AlphaFoldDB" id="R1H4G9"/>
<name>R1H4G9_9GAMM</name>
<dbReference type="PATRIC" id="fig|1268236.3.peg.1787"/>
<proteinExistence type="predicted"/>
<dbReference type="Gene3D" id="3.40.190.10">
    <property type="entry name" value="Periplasmic binding protein-like II"/>
    <property type="match status" value="2"/>
</dbReference>
<dbReference type="PANTHER" id="PTHR42941">
    <property type="entry name" value="SLL1037 PROTEIN"/>
    <property type="match status" value="1"/>
</dbReference>
<feature type="chain" id="PRO_5004352079" evidence="1">
    <location>
        <begin position="23"/>
        <end position="312"/>
    </location>
</feature>
<dbReference type="PANTHER" id="PTHR42941:SF1">
    <property type="entry name" value="SLL1037 PROTEIN"/>
    <property type="match status" value="1"/>
</dbReference>
<dbReference type="InterPro" id="IPR011852">
    <property type="entry name" value="TRAP_TAXI"/>
</dbReference>
<dbReference type="RefSeq" id="WP_005899131.1">
    <property type="nucleotide sequence ID" value="NZ_AQGQ01000046.1"/>
</dbReference>
<protein>
    <submittedName>
        <fullName evidence="2">Immunogenic protein</fullName>
    </submittedName>
</protein>
<accession>R1H4G9</accession>